<evidence type="ECO:0000256" key="2">
    <source>
        <dbReference type="SAM" id="Phobius"/>
    </source>
</evidence>
<dbReference type="Proteomes" id="UP001165586">
    <property type="component" value="Unassembled WGS sequence"/>
</dbReference>
<keyword evidence="4" id="KW-1185">Reference proteome</keyword>
<gene>
    <name evidence="3" type="ORF">N1032_15430</name>
</gene>
<feature type="region of interest" description="Disordered" evidence="1">
    <location>
        <begin position="128"/>
        <end position="165"/>
    </location>
</feature>
<comment type="caution">
    <text evidence="3">The sequence shown here is derived from an EMBL/GenBank/DDBJ whole genome shotgun (WGS) entry which is preliminary data.</text>
</comment>
<keyword evidence="2" id="KW-0812">Transmembrane</keyword>
<accession>A0ABT2H5B8</accession>
<dbReference type="RefSeq" id="WP_259540045.1">
    <property type="nucleotide sequence ID" value="NZ_JANLCJ010000005.1"/>
</dbReference>
<protein>
    <submittedName>
        <fullName evidence="3">Uncharacterized protein</fullName>
    </submittedName>
</protein>
<keyword evidence="2" id="KW-0472">Membrane</keyword>
<proteinExistence type="predicted"/>
<evidence type="ECO:0000256" key="1">
    <source>
        <dbReference type="SAM" id="MobiDB-lite"/>
    </source>
</evidence>
<evidence type="ECO:0000313" key="3">
    <source>
        <dbReference type="EMBL" id="MCS5735137.1"/>
    </source>
</evidence>
<sequence length="339" mass="35140">MARTSATTHPGPVGDSPFWVDGALSPAGARECLRTLDADPGLEALLAVTLPAGTNPRTLLEQRRDGELGSADERRLLGELERVVYGPGGDPDAGERLHQLLATLHDRGRGLDAAVRRAGVLERSALAAGADGSHHPDLDELGAPDVGPADLPAGERPRPATPTSPRRRRVLYGVALGLVSAVAVAAASVIVVQALTPRPSLEVFTKPGDLPDGPAVTQVIDIVGGADLGAGPIRYVGSIGEATFFATLVQDTFHNPDDPREGVCLVGHFGDQVAGTVSVNCVERDVFTERGVTLPLTLTPSGEYAGINVDVDGASQGAAWGPTGDLRQIGVDELRALNE</sequence>
<feature type="transmembrane region" description="Helical" evidence="2">
    <location>
        <begin position="170"/>
        <end position="195"/>
    </location>
</feature>
<dbReference type="EMBL" id="JANLCJ010000005">
    <property type="protein sequence ID" value="MCS5735137.1"/>
    <property type="molecule type" value="Genomic_DNA"/>
</dbReference>
<reference evidence="3" key="1">
    <citation type="submission" date="2022-08" db="EMBL/GenBank/DDBJ databases">
        <authorList>
            <person name="Deng Y."/>
            <person name="Han X.-F."/>
            <person name="Zhang Y.-Q."/>
        </authorList>
    </citation>
    <scope>NUCLEOTIDE SEQUENCE</scope>
    <source>
        <strain evidence="3">CPCC 203386</strain>
    </source>
</reference>
<evidence type="ECO:0000313" key="4">
    <source>
        <dbReference type="Proteomes" id="UP001165586"/>
    </source>
</evidence>
<name>A0ABT2H5B8_9MICO</name>
<keyword evidence="2" id="KW-1133">Transmembrane helix</keyword>
<organism evidence="3 4">
    <name type="scientific">Herbiconiux daphne</name>
    <dbReference type="NCBI Taxonomy" id="2970914"/>
    <lineage>
        <taxon>Bacteria</taxon>
        <taxon>Bacillati</taxon>
        <taxon>Actinomycetota</taxon>
        <taxon>Actinomycetes</taxon>
        <taxon>Micrococcales</taxon>
        <taxon>Microbacteriaceae</taxon>
        <taxon>Herbiconiux</taxon>
    </lineage>
</organism>